<dbReference type="AlphaFoldDB" id="M7W995"/>
<dbReference type="VEuPathDB" id="AmoebaDB:KM1_046270"/>
<organism evidence="1 2">
    <name type="scientific">Entamoeba histolytica HM-3:IMSS</name>
    <dbReference type="NCBI Taxonomy" id="885315"/>
    <lineage>
        <taxon>Eukaryota</taxon>
        <taxon>Amoebozoa</taxon>
        <taxon>Evosea</taxon>
        <taxon>Archamoebae</taxon>
        <taxon>Mastigamoebida</taxon>
        <taxon>Entamoebidae</taxon>
        <taxon>Entamoeba</taxon>
    </lineage>
</organism>
<protein>
    <submittedName>
        <fullName evidence="1">Uncharacterized protein</fullName>
    </submittedName>
</protein>
<feature type="non-terminal residue" evidence="1">
    <location>
        <position position="21"/>
    </location>
</feature>
<proteinExistence type="predicted"/>
<reference evidence="1 2" key="1">
    <citation type="submission" date="2013-01" db="EMBL/GenBank/DDBJ databases">
        <authorList>
            <person name="Inman J."/>
            <person name="Zafar N."/>
            <person name="Lorenzi H."/>
            <person name="Caler E."/>
        </authorList>
    </citation>
    <scope>NUCLEOTIDE SEQUENCE [LARGE SCALE GENOMIC DNA]</scope>
    <source>
        <strain evidence="1 2">HM-3:IMSS</strain>
    </source>
</reference>
<evidence type="ECO:0000313" key="1">
    <source>
        <dbReference type="EMBL" id="EMS14375.1"/>
    </source>
</evidence>
<sequence>MLMDILIIKHLLVSLLKLVVN</sequence>
<dbReference type="Proteomes" id="UP000030780">
    <property type="component" value="Unassembled WGS sequence"/>
</dbReference>
<accession>M7W995</accession>
<evidence type="ECO:0000313" key="2">
    <source>
        <dbReference type="Proteomes" id="UP000030780"/>
    </source>
</evidence>
<dbReference type="EMBL" id="KB637960">
    <property type="protein sequence ID" value="EMS14375.1"/>
    <property type="molecule type" value="Genomic_DNA"/>
</dbReference>
<name>M7W995_ENTHI</name>
<gene>
    <name evidence="1" type="ORF">KM1_046270</name>
</gene>